<name>A0A7W7CEY8_9PSEU</name>
<keyword evidence="3" id="KW-0408">Iron</keyword>
<gene>
    <name evidence="7" type="ORF">HNR67_006095</name>
</gene>
<proteinExistence type="predicted"/>
<evidence type="ECO:0000256" key="2">
    <source>
        <dbReference type="ARBA" id="ARBA00022723"/>
    </source>
</evidence>
<dbReference type="GO" id="GO:0005737">
    <property type="term" value="C:cytoplasm"/>
    <property type="evidence" value="ECO:0007669"/>
    <property type="project" value="UniProtKB-ARBA"/>
</dbReference>
<dbReference type="GO" id="GO:0046872">
    <property type="term" value="F:metal ion binding"/>
    <property type="evidence" value="ECO:0007669"/>
    <property type="project" value="UniProtKB-KW"/>
</dbReference>
<keyword evidence="8" id="KW-1185">Reference proteome</keyword>
<evidence type="ECO:0000313" key="7">
    <source>
        <dbReference type="EMBL" id="MBB4679977.1"/>
    </source>
</evidence>
<comment type="caution">
    <text evidence="7">The sequence shown here is derived from an EMBL/GenBank/DDBJ whole genome shotgun (WGS) entry which is preliminary data.</text>
</comment>
<feature type="domain" description="Iron-binding zinc finger CDGSH type" evidence="6">
    <location>
        <begin position="24"/>
        <end position="68"/>
    </location>
</feature>
<evidence type="ECO:0000259" key="6">
    <source>
        <dbReference type="SMART" id="SM00704"/>
    </source>
</evidence>
<organism evidence="7 8">
    <name type="scientific">Crossiella cryophila</name>
    <dbReference type="NCBI Taxonomy" id="43355"/>
    <lineage>
        <taxon>Bacteria</taxon>
        <taxon>Bacillati</taxon>
        <taxon>Actinomycetota</taxon>
        <taxon>Actinomycetes</taxon>
        <taxon>Pseudonocardiales</taxon>
        <taxon>Pseudonocardiaceae</taxon>
        <taxon>Crossiella</taxon>
    </lineage>
</organism>
<keyword evidence="1" id="KW-0001">2Fe-2S</keyword>
<evidence type="ECO:0000313" key="8">
    <source>
        <dbReference type="Proteomes" id="UP000533598"/>
    </source>
</evidence>
<evidence type="ECO:0000256" key="4">
    <source>
        <dbReference type="ARBA" id="ARBA00023014"/>
    </source>
</evidence>
<dbReference type="AlphaFoldDB" id="A0A7W7CEY8"/>
<dbReference type="Gene3D" id="3.40.5.90">
    <property type="entry name" value="CDGSH iron-sulfur domain, mitoNEET-type"/>
    <property type="match status" value="1"/>
</dbReference>
<dbReference type="InterPro" id="IPR042216">
    <property type="entry name" value="MitoNEET_CISD"/>
</dbReference>
<accession>A0A7W7CEY8</accession>
<dbReference type="RefSeq" id="WP_185005659.1">
    <property type="nucleotide sequence ID" value="NZ_BAAAUI010000017.1"/>
</dbReference>
<dbReference type="InterPro" id="IPR018967">
    <property type="entry name" value="FeS-contain_CDGSH-typ"/>
</dbReference>
<dbReference type="GO" id="GO:0051537">
    <property type="term" value="F:2 iron, 2 sulfur cluster binding"/>
    <property type="evidence" value="ECO:0007669"/>
    <property type="project" value="UniProtKB-KW"/>
</dbReference>
<evidence type="ECO:0000256" key="5">
    <source>
        <dbReference type="SAM" id="MobiDB-lite"/>
    </source>
</evidence>
<sequence length="86" mass="9038">MEQSGAQRPEVTITPCADGPLLVRGAVELRTQDGELIDPGRATIALCRCGRSAIKPFCDGSHKVAGFRAPSGPLRDPLRPEPDSAG</sequence>
<feature type="region of interest" description="Disordered" evidence="5">
    <location>
        <begin position="66"/>
        <end position="86"/>
    </location>
</feature>
<dbReference type="Proteomes" id="UP000533598">
    <property type="component" value="Unassembled WGS sequence"/>
</dbReference>
<dbReference type="SMART" id="SM00704">
    <property type="entry name" value="ZnF_CDGSH"/>
    <property type="match status" value="1"/>
</dbReference>
<evidence type="ECO:0000256" key="3">
    <source>
        <dbReference type="ARBA" id="ARBA00023004"/>
    </source>
</evidence>
<evidence type="ECO:0000256" key="1">
    <source>
        <dbReference type="ARBA" id="ARBA00022714"/>
    </source>
</evidence>
<dbReference type="Pfam" id="PF09360">
    <property type="entry name" value="zf-CDGSH"/>
    <property type="match status" value="1"/>
</dbReference>
<protein>
    <submittedName>
        <fullName evidence="7">CDGSH-type Zn-finger protein</fullName>
    </submittedName>
</protein>
<keyword evidence="4" id="KW-0411">Iron-sulfur</keyword>
<reference evidence="7 8" key="1">
    <citation type="submission" date="2020-08" db="EMBL/GenBank/DDBJ databases">
        <title>Sequencing the genomes of 1000 actinobacteria strains.</title>
        <authorList>
            <person name="Klenk H.-P."/>
        </authorList>
    </citation>
    <scope>NUCLEOTIDE SEQUENCE [LARGE SCALE GENOMIC DNA]</scope>
    <source>
        <strain evidence="7 8">DSM 44230</strain>
    </source>
</reference>
<dbReference type="EMBL" id="JACHMH010000001">
    <property type="protein sequence ID" value="MBB4679977.1"/>
    <property type="molecule type" value="Genomic_DNA"/>
</dbReference>
<keyword evidence="2" id="KW-0479">Metal-binding</keyword>
<feature type="compositionally biased region" description="Basic and acidic residues" evidence="5">
    <location>
        <begin position="76"/>
        <end position="86"/>
    </location>
</feature>